<proteinExistence type="predicted"/>
<accession>A0AAI8CGA6</accession>
<dbReference type="EMBL" id="CP010992">
    <property type="protein sequence ID" value="AMO19411.1"/>
    <property type="molecule type" value="Genomic_DNA"/>
</dbReference>
<gene>
    <name evidence="1" type="ORF">UN65_02765</name>
</gene>
<protein>
    <recommendedName>
        <fullName evidence="3">Late control protein</fullName>
    </recommendedName>
</protein>
<dbReference type="SUPFAM" id="SSF69279">
    <property type="entry name" value="Phage tail proteins"/>
    <property type="match status" value="1"/>
</dbReference>
<dbReference type="RefSeq" id="WP_138424915.1">
    <property type="nucleotide sequence ID" value="NZ_CP010992.1"/>
</dbReference>
<organism evidence="1 2">
    <name type="scientific">Flavobacterium columnare</name>
    <dbReference type="NCBI Taxonomy" id="996"/>
    <lineage>
        <taxon>Bacteria</taxon>
        <taxon>Pseudomonadati</taxon>
        <taxon>Bacteroidota</taxon>
        <taxon>Flavobacteriia</taxon>
        <taxon>Flavobacteriales</taxon>
        <taxon>Flavobacteriaceae</taxon>
        <taxon>Flavobacterium</taxon>
    </lineage>
</organism>
<evidence type="ECO:0000313" key="2">
    <source>
        <dbReference type="Proteomes" id="UP000304840"/>
    </source>
</evidence>
<evidence type="ECO:0000313" key="1">
    <source>
        <dbReference type="EMBL" id="AMO19411.1"/>
    </source>
</evidence>
<dbReference type="AlphaFoldDB" id="A0AAI8CGA6"/>
<evidence type="ECO:0008006" key="3">
    <source>
        <dbReference type="Google" id="ProtNLM"/>
    </source>
</evidence>
<name>A0AAI8CGA6_9FLAO</name>
<reference evidence="1 2" key="2">
    <citation type="submission" date="2019-05" db="EMBL/GenBank/DDBJ databases">
        <authorList>
            <person name="Ravantti J.J."/>
        </authorList>
    </citation>
    <scope>NUCLEOTIDE SEQUENCE [LARGE SCALE GENOMIC DNA]</scope>
    <source>
        <strain evidence="1 2">B185</strain>
    </source>
</reference>
<reference evidence="2" key="1">
    <citation type="submission" date="2016-03" db="EMBL/GenBank/DDBJ databases">
        <title>Flavobacterium columnare strain B185, complete genome.</title>
        <authorList>
            <person name="Sundberg L.-R."/>
            <person name="Papponen P."/>
            <person name="Laanto E."/>
        </authorList>
    </citation>
    <scope>NUCLEOTIDE SEQUENCE [LARGE SCALE GENOMIC DNA]</scope>
    <source>
        <strain evidence="2">B185</strain>
    </source>
</reference>
<sequence>MLQLVSEIIIEGAKTWKFNALNNCNIVEDTATLTDTCELLLPKRVDWEGSENFKLPIKRGDKITVKLGYDGVLKTRFVGFIRTIDSKNPIKITCEDGMFLLKTVEVKKKGYAKVTLKQLITDLLAGTGIQFQLIDDDIVLGPYRITKNTVAEELNEIKSEFGLRAYFRTVDGVSKLYVGFTYPFDSRKRENFIYGKNIISEDFVYRIAEDVKIKVKAISIDAKNKRTELTTGDKDGELFTVYKYNVGKDELKRFAESELIRFKTTGFKGGFETFGEPFVNKCDIAYIEASDNNKGSFLIKKLEVNFGMSGYRQKIEIGQPLNLE</sequence>
<dbReference type="Proteomes" id="UP000304840">
    <property type="component" value="Chromosome"/>
</dbReference>